<dbReference type="Gene3D" id="3.40.50.1820">
    <property type="entry name" value="alpha/beta hydrolase"/>
    <property type="match status" value="1"/>
</dbReference>
<dbReference type="InterPro" id="IPR050471">
    <property type="entry name" value="AB_hydrolase"/>
</dbReference>
<evidence type="ECO:0000259" key="1">
    <source>
        <dbReference type="Pfam" id="PF00561"/>
    </source>
</evidence>
<dbReference type="InterPro" id="IPR029058">
    <property type="entry name" value="AB_hydrolase_fold"/>
</dbReference>
<dbReference type="AlphaFoldDB" id="A0A179BPR8"/>
<name>A0A179BPR8_RHILE</name>
<dbReference type="EMBL" id="LWBS01000253">
    <property type="protein sequence ID" value="OAP93758.1"/>
    <property type="molecule type" value="Genomic_DNA"/>
</dbReference>
<keyword evidence="2" id="KW-0378">Hydrolase</keyword>
<proteinExistence type="predicted"/>
<dbReference type="SUPFAM" id="SSF53474">
    <property type="entry name" value="alpha/beta-Hydrolases"/>
    <property type="match status" value="1"/>
</dbReference>
<reference evidence="2" key="1">
    <citation type="submission" date="2016-04" db="EMBL/GenBank/DDBJ databases">
        <title>Fast-growing isolate from the root nodules of Vavilovia formosa.</title>
        <authorList>
            <person name="Kimeklis A."/>
            <person name="Safronova V."/>
            <person name="Belimov A."/>
            <person name="Andronov E."/>
        </authorList>
    </citation>
    <scope>NUCLEOTIDE SEQUENCE [LARGE SCALE GENOMIC DNA]</scope>
    <source>
        <strain evidence="2">Vaf-46</strain>
    </source>
</reference>
<protein>
    <submittedName>
        <fullName evidence="2">Alpha/beta hydrolase</fullName>
    </submittedName>
</protein>
<feature type="domain" description="AB hydrolase-1" evidence="1">
    <location>
        <begin position="23"/>
        <end position="242"/>
    </location>
</feature>
<organism evidence="2">
    <name type="scientific">Rhizobium leguminosarum</name>
    <dbReference type="NCBI Taxonomy" id="384"/>
    <lineage>
        <taxon>Bacteria</taxon>
        <taxon>Pseudomonadati</taxon>
        <taxon>Pseudomonadota</taxon>
        <taxon>Alphaproteobacteria</taxon>
        <taxon>Hyphomicrobiales</taxon>
        <taxon>Rhizobiaceae</taxon>
        <taxon>Rhizobium/Agrobacterium group</taxon>
        <taxon>Rhizobium</taxon>
    </lineage>
</organism>
<dbReference type="PANTHER" id="PTHR43433:SF5">
    <property type="entry name" value="AB HYDROLASE-1 DOMAIN-CONTAINING PROTEIN"/>
    <property type="match status" value="1"/>
</dbReference>
<gene>
    <name evidence="2" type="ORF">A4U53_23640</name>
</gene>
<evidence type="ECO:0000313" key="2">
    <source>
        <dbReference type="EMBL" id="OAP93758.1"/>
    </source>
</evidence>
<dbReference type="GO" id="GO:0016787">
    <property type="term" value="F:hydrolase activity"/>
    <property type="evidence" value="ECO:0007669"/>
    <property type="project" value="UniProtKB-KW"/>
</dbReference>
<accession>A0A179BPR8</accession>
<comment type="caution">
    <text evidence="2">The sequence shown here is derived from an EMBL/GenBank/DDBJ whole genome shotgun (WGS) entry which is preliminary data.</text>
</comment>
<dbReference type="InterPro" id="IPR000073">
    <property type="entry name" value="AB_hydrolase_1"/>
</dbReference>
<dbReference type="PANTHER" id="PTHR43433">
    <property type="entry name" value="HYDROLASE, ALPHA/BETA FOLD FAMILY PROTEIN"/>
    <property type="match status" value="1"/>
</dbReference>
<dbReference type="PRINTS" id="PR00111">
    <property type="entry name" value="ABHYDROLASE"/>
</dbReference>
<sequence>MKRTTHVSGSVKLSVTETGDGEAFVFQHGLCGDAAQPALAFPDRTAFRCVTVECRGHGLSGAGRVDDLSIATFADDIVDYVQASGAEKAVIGGISMGAAISLRIAVRKPERVRALVIARPAWLAEYNPENMRPNAYVGELLETLPALEARQRFEISEIADTLRRDAPDNLASIRGFFSREPIDVTAALLRRISADGPGVSEQDIRRISVPTLVIGHQRDFVHPISYAGTLANWIPGARFVEITPKAESPEAYRSDFQAALAAFLKEL</sequence>
<dbReference type="Pfam" id="PF00561">
    <property type="entry name" value="Abhydrolase_1"/>
    <property type="match status" value="1"/>
</dbReference>